<dbReference type="PROSITE" id="PS51318">
    <property type="entry name" value="TAT"/>
    <property type="match status" value="1"/>
</dbReference>
<feature type="region of interest" description="Disordered" evidence="1">
    <location>
        <begin position="315"/>
        <end position="408"/>
    </location>
</feature>
<keyword evidence="2" id="KW-1133">Transmembrane helix</keyword>
<keyword evidence="2" id="KW-0472">Membrane</keyword>
<keyword evidence="5" id="KW-1185">Reference proteome</keyword>
<keyword evidence="2" id="KW-0812">Transmembrane</keyword>
<dbReference type="InterPro" id="IPR006311">
    <property type="entry name" value="TAT_signal"/>
</dbReference>
<feature type="compositionally biased region" description="Low complexity" evidence="1">
    <location>
        <begin position="339"/>
        <end position="364"/>
    </location>
</feature>
<sequence>MASIHPARRAFAVVAGIALVALPLVALQAAPAQAETPGVVASCAGLTVKPNGYAAKGELRIVIDGEVQTDGDESGWTTFKGSYPGVYTFEPNLPHTYAVEIDSFADDSAGRSFEPGTGGDVRIAGTTTPCSPVVVTGAGSNCTSASGAGKQSMSLEFSGLRRSVTYLSEVLDADGEVVKHFQFRTAPVVEHRFTGLSAGSTYTARVTDQSNPVLSGSAIVRIGDCATTPTVSLRFSPCSADRRHASLRADLSDLVAGRDYGVDASAGSPRERTLRAAGPTATTTFAGLVRGTDVVVTVADEDAPRSIRIAATVPSCGTAAGGSGASAPSSGAPTPPKNGSGPSQPGGSPSSGTTAPGGSSTPGGTTPGGTAPGGSAAPGGTPHAPTAGSSRPAGPSGAGAPGSSVAGAAGAASTASPAAVAAAADAAGPGDSGSGTAVGGSSAGGGGLVAATDDQRIDRVPAAAIGVVLALVLVLGVGALALVRRRRAH</sequence>
<evidence type="ECO:0000256" key="2">
    <source>
        <dbReference type="SAM" id="Phobius"/>
    </source>
</evidence>
<feature type="region of interest" description="Disordered" evidence="1">
    <location>
        <begin position="425"/>
        <end position="446"/>
    </location>
</feature>
<evidence type="ECO:0000256" key="1">
    <source>
        <dbReference type="SAM" id="MobiDB-lite"/>
    </source>
</evidence>
<evidence type="ECO:0000256" key="3">
    <source>
        <dbReference type="SAM" id="SignalP"/>
    </source>
</evidence>
<evidence type="ECO:0000313" key="4">
    <source>
        <dbReference type="EMBL" id="TDS80861.1"/>
    </source>
</evidence>
<evidence type="ECO:0000313" key="5">
    <source>
        <dbReference type="Proteomes" id="UP000295344"/>
    </source>
</evidence>
<feature type="transmembrane region" description="Helical" evidence="2">
    <location>
        <begin position="462"/>
        <end position="483"/>
    </location>
</feature>
<dbReference type="OrthoDB" id="5147540at2"/>
<gene>
    <name evidence="4" type="ORF">CLV52_1431</name>
</gene>
<organism evidence="4 5">
    <name type="scientific">Amnibacterium kyonggiense</name>
    <dbReference type="NCBI Taxonomy" id="595671"/>
    <lineage>
        <taxon>Bacteria</taxon>
        <taxon>Bacillati</taxon>
        <taxon>Actinomycetota</taxon>
        <taxon>Actinomycetes</taxon>
        <taxon>Micrococcales</taxon>
        <taxon>Microbacteriaceae</taxon>
        <taxon>Amnibacterium</taxon>
    </lineage>
</organism>
<feature type="compositionally biased region" description="Gly residues" evidence="1">
    <location>
        <begin position="430"/>
        <end position="446"/>
    </location>
</feature>
<dbReference type="AlphaFoldDB" id="A0A4R7FSM0"/>
<reference evidence="4 5" key="1">
    <citation type="submission" date="2019-03" db="EMBL/GenBank/DDBJ databases">
        <title>Genomic Encyclopedia of Archaeal and Bacterial Type Strains, Phase II (KMG-II): from individual species to whole genera.</title>
        <authorList>
            <person name="Goeker M."/>
        </authorList>
    </citation>
    <scope>NUCLEOTIDE SEQUENCE [LARGE SCALE GENOMIC DNA]</scope>
    <source>
        <strain evidence="4 5">DSM 24782</strain>
    </source>
</reference>
<name>A0A4R7FSM0_9MICO</name>
<feature type="compositionally biased region" description="Low complexity" evidence="1">
    <location>
        <begin position="373"/>
        <end position="395"/>
    </location>
</feature>
<feature type="chain" id="PRO_5020796751" evidence="3">
    <location>
        <begin position="35"/>
        <end position="489"/>
    </location>
</feature>
<proteinExistence type="predicted"/>
<accession>A0A4R7FSM0</accession>
<comment type="caution">
    <text evidence="4">The sequence shown here is derived from an EMBL/GenBank/DDBJ whole genome shotgun (WGS) entry which is preliminary data.</text>
</comment>
<protein>
    <submittedName>
        <fullName evidence="4">Uncharacterized protein</fullName>
    </submittedName>
</protein>
<dbReference type="RefSeq" id="WP_133765524.1">
    <property type="nucleotide sequence ID" value="NZ_SOAM01000001.1"/>
</dbReference>
<keyword evidence="3" id="KW-0732">Signal</keyword>
<feature type="signal peptide" evidence="3">
    <location>
        <begin position="1"/>
        <end position="34"/>
    </location>
</feature>
<dbReference type="EMBL" id="SOAM01000001">
    <property type="protein sequence ID" value="TDS80861.1"/>
    <property type="molecule type" value="Genomic_DNA"/>
</dbReference>
<dbReference type="Proteomes" id="UP000295344">
    <property type="component" value="Unassembled WGS sequence"/>
</dbReference>